<comment type="subcellular location">
    <subcellularLocation>
        <location evidence="1">Cell membrane</location>
        <topology evidence="1">Single-pass membrane protein</topology>
    </subcellularLocation>
</comment>
<reference evidence="9" key="1">
    <citation type="submission" date="2018-05" db="EMBL/GenBank/DDBJ databases">
        <authorList>
            <person name="Lanie J.A."/>
            <person name="Ng W.-L."/>
            <person name="Kazmierczak K.M."/>
            <person name="Andrzejewski T.M."/>
            <person name="Davidsen T.M."/>
            <person name="Wayne K.J."/>
            <person name="Tettelin H."/>
            <person name="Glass J.I."/>
            <person name="Rusch D."/>
            <person name="Podicherti R."/>
            <person name="Tsui H.-C.T."/>
            <person name="Winkler M.E."/>
        </authorList>
    </citation>
    <scope>NUCLEOTIDE SEQUENCE</scope>
</reference>
<dbReference type="Pfam" id="PF13677">
    <property type="entry name" value="MotB_plug"/>
    <property type="match status" value="1"/>
</dbReference>
<keyword evidence="4 7" id="KW-0812">Transmembrane</keyword>
<comment type="similarity">
    <text evidence="2">Belongs to the MotB family.</text>
</comment>
<dbReference type="InterPro" id="IPR050330">
    <property type="entry name" value="Bact_OuterMem_StrucFunc"/>
</dbReference>
<dbReference type="InterPro" id="IPR006665">
    <property type="entry name" value="OmpA-like"/>
</dbReference>
<sequence>MAATPQEIKKYMNKGRNTVEEGLPGWFGTFADMMTLLFAFFVLLAAISTIDPVKLQNMADSMGKSVGKKQKLDNQAMSLGDIHKAAKKMVEEMAADPKTGEKPVEVTTSPKGVTIGISSDISFESGSATTKPGFLEILKKIVPTIDESYNMIAIEGHTDSDKLPKALTVKYPSNWELSGARAAAVVRLLIGLKIDPVRLQAVGYGEFVPRDKNTAEIISKDLIEKYNSNPQQKARNRRVEITFLAPNR</sequence>
<keyword evidence="6 7" id="KW-0472">Membrane</keyword>
<dbReference type="SUPFAM" id="SSF103088">
    <property type="entry name" value="OmpA-like"/>
    <property type="match status" value="1"/>
</dbReference>
<organism evidence="9">
    <name type="scientific">marine metagenome</name>
    <dbReference type="NCBI Taxonomy" id="408172"/>
    <lineage>
        <taxon>unclassified sequences</taxon>
        <taxon>metagenomes</taxon>
        <taxon>ecological metagenomes</taxon>
    </lineage>
</organism>
<dbReference type="InterPro" id="IPR025713">
    <property type="entry name" value="MotB-like_N_dom"/>
</dbReference>
<dbReference type="CDD" id="cd07185">
    <property type="entry name" value="OmpA_C-like"/>
    <property type="match status" value="1"/>
</dbReference>
<evidence type="ECO:0000256" key="1">
    <source>
        <dbReference type="ARBA" id="ARBA00004162"/>
    </source>
</evidence>
<accession>A0A381V1X3</accession>
<evidence type="ECO:0000256" key="2">
    <source>
        <dbReference type="ARBA" id="ARBA00008914"/>
    </source>
</evidence>
<feature type="transmembrane region" description="Helical" evidence="7">
    <location>
        <begin position="26"/>
        <end position="47"/>
    </location>
</feature>
<dbReference type="PROSITE" id="PS51123">
    <property type="entry name" value="OMPA_2"/>
    <property type="match status" value="1"/>
</dbReference>
<keyword evidence="5 7" id="KW-1133">Transmembrane helix</keyword>
<gene>
    <name evidence="9" type="ORF">METZ01_LOCUS87206</name>
</gene>
<dbReference type="PANTHER" id="PTHR30329">
    <property type="entry name" value="STATOR ELEMENT OF FLAGELLAR MOTOR COMPLEX"/>
    <property type="match status" value="1"/>
</dbReference>
<evidence type="ECO:0000313" key="9">
    <source>
        <dbReference type="EMBL" id="SVA34352.1"/>
    </source>
</evidence>
<evidence type="ECO:0000256" key="6">
    <source>
        <dbReference type="ARBA" id="ARBA00023136"/>
    </source>
</evidence>
<name>A0A381V1X3_9ZZZZ</name>
<dbReference type="PANTHER" id="PTHR30329:SF21">
    <property type="entry name" value="LIPOPROTEIN YIAD-RELATED"/>
    <property type="match status" value="1"/>
</dbReference>
<dbReference type="Gene3D" id="3.30.1330.60">
    <property type="entry name" value="OmpA-like domain"/>
    <property type="match status" value="1"/>
</dbReference>
<keyword evidence="3" id="KW-1003">Cell membrane</keyword>
<dbReference type="AlphaFoldDB" id="A0A381V1X3"/>
<feature type="domain" description="OmpA-like" evidence="8">
    <location>
        <begin position="110"/>
        <end position="247"/>
    </location>
</feature>
<evidence type="ECO:0000256" key="5">
    <source>
        <dbReference type="ARBA" id="ARBA00022989"/>
    </source>
</evidence>
<evidence type="ECO:0000256" key="4">
    <source>
        <dbReference type="ARBA" id="ARBA00022692"/>
    </source>
</evidence>
<dbReference type="InterPro" id="IPR036737">
    <property type="entry name" value="OmpA-like_sf"/>
</dbReference>
<protein>
    <recommendedName>
        <fullName evidence="8">OmpA-like domain-containing protein</fullName>
    </recommendedName>
</protein>
<dbReference type="GO" id="GO:0005886">
    <property type="term" value="C:plasma membrane"/>
    <property type="evidence" value="ECO:0007669"/>
    <property type="project" value="UniProtKB-SubCell"/>
</dbReference>
<proteinExistence type="inferred from homology"/>
<dbReference type="EMBL" id="UINC01007633">
    <property type="protein sequence ID" value="SVA34352.1"/>
    <property type="molecule type" value="Genomic_DNA"/>
</dbReference>
<evidence type="ECO:0000259" key="8">
    <source>
        <dbReference type="PROSITE" id="PS51123"/>
    </source>
</evidence>
<evidence type="ECO:0000256" key="7">
    <source>
        <dbReference type="SAM" id="Phobius"/>
    </source>
</evidence>
<dbReference type="Pfam" id="PF00691">
    <property type="entry name" value="OmpA"/>
    <property type="match status" value="1"/>
</dbReference>
<evidence type="ECO:0000256" key="3">
    <source>
        <dbReference type="ARBA" id="ARBA00022475"/>
    </source>
</evidence>